<dbReference type="InterPro" id="IPR016181">
    <property type="entry name" value="Acyl_CoA_acyltransferase"/>
</dbReference>
<feature type="domain" description="N-acetyltransferase" evidence="1">
    <location>
        <begin position="1"/>
        <end position="150"/>
    </location>
</feature>
<dbReference type="PROSITE" id="PS51186">
    <property type="entry name" value="GNAT"/>
    <property type="match status" value="1"/>
</dbReference>
<name>A0AAE3K8F2_9EURY</name>
<dbReference type="EMBL" id="JAKRVX010000002">
    <property type="protein sequence ID" value="MCL9816445.1"/>
    <property type="molecule type" value="Genomic_DNA"/>
</dbReference>
<reference evidence="2" key="1">
    <citation type="journal article" date="2022" name="Syst. Appl. Microbiol.">
        <title>Natronocalculus amylovorans gen. nov., sp. nov., and Natranaeroarchaeum aerophilus sp. nov., dominant culturable amylolytic natronoarchaea from hypersaline soda lakes in southwestern Siberia.</title>
        <authorList>
            <person name="Sorokin D.Y."/>
            <person name="Elcheninov A.G."/>
            <person name="Khizhniak T.V."/>
            <person name="Koenen M."/>
            <person name="Bale N.J."/>
            <person name="Damste J.S.S."/>
            <person name="Kublanov I.V."/>
        </authorList>
    </citation>
    <scope>NUCLEOTIDE SEQUENCE</scope>
    <source>
        <strain evidence="2">AArc-St2</strain>
    </source>
</reference>
<sequence length="154" mass="16363">MVAHDSPDTFALTQAAPSELSYGRELLDTCGLPTADVTAEMLYIATVDGVRIGVGGLEQSGSVGLLRSIAIDPAYQGNGYGVALCSEIEQVAMDAGITQLFLLTTTAAHFFQQSGYTQIDREMAPPVIQQTTQFSELCPQQATCLRKQLSAASE</sequence>
<dbReference type="Gene3D" id="3.40.630.30">
    <property type="match status" value="1"/>
</dbReference>
<organism evidence="2 3">
    <name type="scientific">Natronocalculus amylovorans</name>
    <dbReference type="NCBI Taxonomy" id="2917812"/>
    <lineage>
        <taxon>Archaea</taxon>
        <taxon>Methanobacteriati</taxon>
        <taxon>Methanobacteriota</taxon>
        <taxon>Stenosarchaea group</taxon>
        <taxon>Halobacteria</taxon>
        <taxon>Halobacteriales</taxon>
        <taxon>Haloferacaceae</taxon>
        <taxon>Natronocalculus</taxon>
    </lineage>
</organism>
<evidence type="ECO:0000313" key="2">
    <source>
        <dbReference type="EMBL" id="MCL9816445.1"/>
    </source>
</evidence>
<comment type="caution">
    <text evidence="2">The sequence shown here is derived from an EMBL/GenBank/DDBJ whole genome shotgun (WGS) entry which is preliminary data.</text>
</comment>
<accession>A0AAE3K8F2</accession>
<dbReference type="SUPFAM" id="SSF55729">
    <property type="entry name" value="Acyl-CoA N-acyltransferases (Nat)"/>
    <property type="match status" value="1"/>
</dbReference>
<evidence type="ECO:0000259" key="1">
    <source>
        <dbReference type="PROSITE" id="PS51186"/>
    </source>
</evidence>
<dbReference type="InterPro" id="IPR000182">
    <property type="entry name" value="GNAT_dom"/>
</dbReference>
<dbReference type="NCBIfam" id="NF040501">
    <property type="entry name" value="resist_ArsN2"/>
    <property type="match status" value="1"/>
</dbReference>
<dbReference type="AlphaFoldDB" id="A0AAE3K8F2"/>
<keyword evidence="3" id="KW-1185">Reference proteome</keyword>
<dbReference type="Proteomes" id="UP001203207">
    <property type="component" value="Unassembled WGS sequence"/>
</dbReference>
<proteinExistence type="predicted"/>
<evidence type="ECO:0000313" key="3">
    <source>
        <dbReference type="Proteomes" id="UP001203207"/>
    </source>
</evidence>
<reference evidence="2" key="2">
    <citation type="submission" date="2022-02" db="EMBL/GenBank/DDBJ databases">
        <authorList>
            <person name="Elcheninov A.G."/>
            <person name="Sorokin D.Y."/>
            <person name="Kublanov I.V."/>
        </authorList>
    </citation>
    <scope>NUCLEOTIDE SEQUENCE</scope>
    <source>
        <strain evidence="2">AArc-St2</strain>
    </source>
</reference>
<dbReference type="CDD" id="cd04301">
    <property type="entry name" value="NAT_SF"/>
    <property type="match status" value="1"/>
</dbReference>
<dbReference type="GO" id="GO:0016747">
    <property type="term" value="F:acyltransferase activity, transferring groups other than amino-acyl groups"/>
    <property type="evidence" value="ECO:0007669"/>
    <property type="project" value="InterPro"/>
</dbReference>
<dbReference type="Pfam" id="PF13508">
    <property type="entry name" value="Acetyltransf_7"/>
    <property type="match status" value="1"/>
</dbReference>
<protein>
    <submittedName>
        <fullName evidence="2">Arsenic resistance N-acetyltransferase ArsN2</fullName>
    </submittedName>
</protein>
<dbReference type="RefSeq" id="WP_250583397.1">
    <property type="nucleotide sequence ID" value="NZ_JAKRVX010000002.1"/>
</dbReference>
<gene>
    <name evidence="2" type="primary">arsN2</name>
    <name evidence="2" type="ORF">AArcSt2_05745</name>
</gene>